<dbReference type="Gene3D" id="3.30.9.10">
    <property type="entry name" value="D-Amino Acid Oxidase, subunit A, domain 2"/>
    <property type="match status" value="1"/>
</dbReference>
<dbReference type="RefSeq" id="WP_146837809.1">
    <property type="nucleotide sequence ID" value="NZ_BJVQ01000028.1"/>
</dbReference>
<dbReference type="SUPFAM" id="SSF51905">
    <property type="entry name" value="FAD/NAD(P)-binding domain"/>
    <property type="match status" value="1"/>
</dbReference>
<accession>A0A7W8WBB8</accession>
<sequence length="605" mass="64932">MRTAALTPRLRDDALATLRATTEGGPELDVLVIGGGVTGAGIALDAVTRGLSTAVIDAQDWASGTSSRSSKLVHGGLRYLQMLDFHLVREALTERDLLISDLAPHLVKPVSFLYPLENRVWERAYVGAGVALYDTLASVNGRHRAMPIHRHLTRKGMERLFPDLRHDAAIGAVRYWDASVDDARLVSTLIRTAVSYGAHAASRTQVVGLTTTSGGAVTGAELADLETGERFTVRARHVINATGVWTEQTESLAGTEGGLRVLASKGIHIVVPRDRIAGNTGLILQTEKSVLFIIPWSRYWVIGTTDTPWEQDLVHPVATSADIDYVIDHANTVLSRPITREDVIGTWAGLRPLLQPGTKEGTSSAKVSREHTVASPTPGLTVIAGGKLTTYRVMAKDAVDFAIGSRATTLPSITHKVPLVGAEGLQVLQRQSRDIGNRYGWDRGRMDHLLHRYGSLLGELLELVDADPELGRPLPNAAAYIGAEIAYAVTHEGALHLDDVLMHRTRLNYEQADKGVGALDEIADIIAPRLGWDAATREREIAAYRARAEAEHAAAQQPDDAAAQAARDAAEDLAPLLPLDADPVHPGHKPGSSPDTPAANPPAGT</sequence>
<dbReference type="GO" id="GO:0006071">
    <property type="term" value="P:glycerol metabolic process"/>
    <property type="evidence" value="ECO:0007669"/>
    <property type="project" value="UniProtKB-KW"/>
</dbReference>
<dbReference type="InterPro" id="IPR038299">
    <property type="entry name" value="DAO_C_sf"/>
</dbReference>
<evidence type="ECO:0000256" key="9">
    <source>
        <dbReference type="ARBA" id="ARBA00023002"/>
    </source>
</evidence>
<dbReference type="InterPro" id="IPR000447">
    <property type="entry name" value="G3P_DH_FAD-dep"/>
</dbReference>
<evidence type="ECO:0000256" key="2">
    <source>
        <dbReference type="ARBA" id="ARBA00004496"/>
    </source>
</evidence>
<dbReference type="Gene3D" id="1.10.8.870">
    <property type="entry name" value="Alpha-glycerophosphate oxidase, cap domain"/>
    <property type="match status" value="1"/>
</dbReference>
<feature type="region of interest" description="Disordered" evidence="12">
    <location>
        <begin position="552"/>
        <end position="605"/>
    </location>
</feature>
<dbReference type="PANTHER" id="PTHR11985:SF31">
    <property type="entry name" value="GLYCEROL-3-PHOSPHATE DEHYDROGENASE 2"/>
    <property type="match status" value="1"/>
</dbReference>
<dbReference type="Pfam" id="PF01266">
    <property type="entry name" value="DAO"/>
    <property type="match status" value="1"/>
</dbReference>
<dbReference type="InterPro" id="IPR036188">
    <property type="entry name" value="FAD/NAD-bd_sf"/>
</dbReference>
<dbReference type="InterPro" id="IPR006076">
    <property type="entry name" value="FAD-dep_OxRdtase"/>
</dbReference>
<dbReference type="InterPro" id="IPR031656">
    <property type="entry name" value="DAO_C"/>
</dbReference>
<evidence type="ECO:0000256" key="5">
    <source>
        <dbReference type="ARBA" id="ARBA00022490"/>
    </source>
</evidence>
<comment type="subcellular location">
    <subcellularLocation>
        <location evidence="2">Cytoplasm</location>
    </subcellularLocation>
</comment>
<evidence type="ECO:0000256" key="7">
    <source>
        <dbReference type="ARBA" id="ARBA00022798"/>
    </source>
</evidence>
<comment type="cofactor">
    <cofactor evidence="1 11">
        <name>FAD</name>
        <dbReference type="ChEBI" id="CHEBI:57692"/>
    </cofactor>
</comment>
<keyword evidence="5" id="KW-0963">Cytoplasm</keyword>
<evidence type="ECO:0000256" key="6">
    <source>
        <dbReference type="ARBA" id="ARBA00022630"/>
    </source>
</evidence>
<dbReference type="OrthoDB" id="9766796at2"/>
<dbReference type="PROSITE" id="PS00977">
    <property type="entry name" value="FAD_G3PDH_1"/>
    <property type="match status" value="1"/>
</dbReference>
<evidence type="ECO:0000256" key="3">
    <source>
        <dbReference type="ARBA" id="ARBA00007330"/>
    </source>
</evidence>
<comment type="similarity">
    <text evidence="3 11">Belongs to the FAD-dependent glycerol-3-phosphate dehydrogenase family.</text>
</comment>
<dbReference type="Gene3D" id="3.50.50.60">
    <property type="entry name" value="FAD/NAD(P)-binding domain"/>
    <property type="match status" value="1"/>
</dbReference>
<evidence type="ECO:0000256" key="1">
    <source>
        <dbReference type="ARBA" id="ARBA00001974"/>
    </source>
</evidence>
<dbReference type="GO" id="GO:0046168">
    <property type="term" value="P:glycerol-3-phosphate catabolic process"/>
    <property type="evidence" value="ECO:0007669"/>
    <property type="project" value="TreeGrafter"/>
</dbReference>
<feature type="domain" description="FAD dependent oxidoreductase" evidence="13">
    <location>
        <begin position="29"/>
        <end position="392"/>
    </location>
</feature>
<protein>
    <recommendedName>
        <fullName evidence="4 11">Glycerol-3-phosphate dehydrogenase</fullName>
        <ecNumber evidence="4 11">1.1.5.3</ecNumber>
    </recommendedName>
</protein>
<evidence type="ECO:0000256" key="11">
    <source>
        <dbReference type="RuleBase" id="RU361217"/>
    </source>
</evidence>
<feature type="compositionally biased region" description="Low complexity" evidence="12">
    <location>
        <begin position="553"/>
        <end position="581"/>
    </location>
</feature>
<dbReference type="Proteomes" id="UP000564629">
    <property type="component" value="Unassembled WGS sequence"/>
</dbReference>
<proteinExistence type="inferred from homology"/>
<dbReference type="AlphaFoldDB" id="A0A7W8WBB8"/>
<keyword evidence="9 11" id="KW-0560">Oxidoreductase</keyword>
<evidence type="ECO:0000259" key="14">
    <source>
        <dbReference type="Pfam" id="PF16901"/>
    </source>
</evidence>
<reference evidence="15 16" key="1">
    <citation type="submission" date="2020-08" db="EMBL/GenBank/DDBJ databases">
        <title>Sequencing the genomes of 1000 actinobacteria strains.</title>
        <authorList>
            <person name="Klenk H.-P."/>
        </authorList>
    </citation>
    <scope>NUCLEOTIDE SEQUENCE [LARGE SCALE GENOMIC DNA]</scope>
    <source>
        <strain evidence="15 16">DSM 9581</strain>
    </source>
</reference>
<evidence type="ECO:0000256" key="10">
    <source>
        <dbReference type="ARBA" id="ARBA00049055"/>
    </source>
</evidence>
<evidence type="ECO:0000259" key="13">
    <source>
        <dbReference type="Pfam" id="PF01266"/>
    </source>
</evidence>
<dbReference type="PANTHER" id="PTHR11985">
    <property type="entry name" value="GLYCEROL-3-PHOSPHATE DEHYDROGENASE"/>
    <property type="match status" value="1"/>
</dbReference>
<evidence type="ECO:0000313" key="16">
    <source>
        <dbReference type="Proteomes" id="UP000564629"/>
    </source>
</evidence>
<evidence type="ECO:0000313" key="15">
    <source>
        <dbReference type="EMBL" id="MBB5473628.1"/>
    </source>
</evidence>
<comment type="catalytic activity">
    <reaction evidence="10 11">
        <text>a quinone + sn-glycerol 3-phosphate = dihydroxyacetone phosphate + a quinol</text>
        <dbReference type="Rhea" id="RHEA:18977"/>
        <dbReference type="ChEBI" id="CHEBI:24646"/>
        <dbReference type="ChEBI" id="CHEBI:57597"/>
        <dbReference type="ChEBI" id="CHEBI:57642"/>
        <dbReference type="ChEBI" id="CHEBI:132124"/>
        <dbReference type="EC" id="1.1.5.3"/>
    </reaction>
</comment>
<evidence type="ECO:0000256" key="12">
    <source>
        <dbReference type="SAM" id="MobiDB-lite"/>
    </source>
</evidence>
<organism evidence="15 16">
    <name type="scientific">Cellulomonas hominis</name>
    <dbReference type="NCBI Taxonomy" id="156981"/>
    <lineage>
        <taxon>Bacteria</taxon>
        <taxon>Bacillati</taxon>
        <taxon>Actinomycetota</taxon>
        <taxon>Actinomycetes</taxon>
        <taxon>Micrococcales</taxon>
        <taxon>Cellulomonadaceae</taxon>
        <taxon>Cellulomonas</taxon>
    </lineage>
</organism>
<keyword evidence="8" id="KW-0274">FAD</keyword>
<dbReference type="EC" id="1.1.5.3" evidence="4 11"/>
<keyword evidence="7" id="KW-0319">Glycerol metabolism</keyword>
<dbReference type="PROSITE" id="PS00978">
    <property type="entry name" value="FAD_G3PDH_2"/>
    <property type="match status" value="1"/>
</dbReference>
<dbReference type="GO" id="GO:0004368">
    <property type="term" value="F:glycerol-3-phosphate dehydrogenase (quinone) activity"/>
    <property type="evidence" value="ECO:0007669"/>
    <property type="project" value="UniProtKB-EC"/>
</dbReference>
<dbReference type="PRINTS" id="PR01001">
    <property type="entry name" value="FADG3PDH"/>
</dbReference>
<name>A0A7W8WBB8_9CELL</name>
<dbReference type="GO" id="GO:0009331">
    <property type="term" value="C:glycerol-3-phosphate dehydrogenase (FAD) complex"/>
    <property type="evidence" value="ECO:0007669"/>
    <property type="project" value="UniProtKB-UniRule"/>
</dbReference>
<feature type="domain" description="Alpha-glycerophosphate oxidase C-terminal" evidence="14">
    <location>
        <begin position="412"/>
        <end position="536"/>
    </location>
</feature>
<comment type="caution">
    <text evidence="15">The sequence shown here is derived from an EMBL/GenBank/DDBJ whole genome shotgun (WGS) entry which is preliminary data.</text>
</comment>
<dbReference type="FunFam" id="1.10.8.870:FF:000003">
    <property type="entry name" value="Glycerol-3-phosphate dehydrogenase"/>
    <property type="match status" value="1"/>
</dbReference>
<dbReference type="EMBL" id="JACHDN010000001">
    <property type="protein sequence ID" value="MBB5473628.1"/>
    <property type="molecule type" value="Genomic_DNA"/>
</dbReference>
<evidence type="ECO:0000256" key="8">
    <source>
        <dbReference type="ARBA" id="ARBA00022827"/>
    </source>
</evidence>
<dbReference type="Pfam" id="PF16901">
    <property type="entry name" value="DAO_C"/>
    <property type="match status" value="1"/>
</dbReference>
<evidence type="ECO:0000256" key="4">
    <source>
        <dbReference type="ARBA" id="ARBA00013029"/>
    </source>
</evidence>
<gene>
    <name evidence="15" type="ORF">HNR08_002364</name>
</gene>
<keyword evidence="6 11" id="KW-0285">Flavoprotein</keyword>